<organism evidence="1">
    <name type="scientific">Streptococcus sp. KHUD_010</name>
    <dbReference type="NCBI Taxonomy" id="3157339"/>
    <lineage>
        <taxon>Bacteria</taxon>
        <taxon>Bacillati</taxon>
        <taxon>Bacillota</taxon>
        <taxon>Bacilli</taxon>
        <taxon>Lactobacillales</taxon>
        <taxon>Streptococcaceae</taxon>
        <taxon>Streptococcus</taxon>
    </lineage>
</organism>
<sequence length="168" mass="19818">MTDLKGLTEKEFNQLKPKAVYPTVTEDLQEELTFSQKTSKELETGYEGLRKVIFKGLLRHQVTLRDIPQTLRMNPIENNGYFCVVAHRYASGSGDIDYLTEVLSTMYEDAVYGVSSGVINHTEFYELIFSWLNYLDYDKIEFKGDDDFERYFQEQKARHKEYFEAFWI</sequence>
<gene>
    <name evidence="1" type="ORF">ABKA15_06840</name>
</gene>
<dbReference type="AlphaFoldDB" id="A0AAU7PWS3"/>
<evidence type="ECO:0000313" key="1">
    <source>
        <dbReference type="EMBL" id="XBS56734.1"/>
    </source>
</evidence>
<name>A0AAU7PWS3_9STRE</name>
<dbReference type="EMBL" id="CP157941">
    <property type="protein sequence ID" value="XBS56734.1"/>
    <property type="molecule type" value="Genomic_DNA"/>
</dbReference>
<accession>A0AAU7PWS3</accession>
<reference evidence="1" key="1">
    <citation type="submission" date="2024-06" db="EMBL/GenBank/DDBJ databases">
        <title>Complete genome sequence of Streptococcus sp. KHUD_010.</title>
        <authorList>
            <person name="Lee J.-H."/>
            <person name="Moon J.-H."/>
        </authorList>
    </citation>
    <scope>NUCLEOTIDE SEQUENCE</scope>
    <source>
        <strain evidence="1">KHUD_010</strain>
    </source>
</reference>
<protein>
    <submittedName>
        <fullName evidence="1">Uncharacterized protein</fullName>
    </submittedName>
</protein>
<proteinExistence type="predicted"/>
<dbReference type="RefSeq" id="WP_049512530.1">
    <property type="nucleotide sequence ID" value="NZ_CP157941.1"/>
</dbReference>